<evidence type="ECO:0000256" key="1">
    <source>
        <dbReference type="ARBA" id="ARBA00004123"/>
    </source>
</evidence>
<dbReference type="PANTHER" id="PTHR10333">
    <property type="entry name" value="INHIBITOR OF GROWTH PROTEIN"/>
    <property type="match status" value="1"/>
</dbReference>
<dbReference type="GO" id="GO:0035267">
    <property type="term" value="C:NuA4 histone acetyltransferase complex"/>
    <property type="evidence" value="ECO:0007669"/>
    <property type="project" value="TreeGrafter"/>
</dbReference>
<evidence type="ECO:0000256" key="10">
    <source>
        <dbReference type="ARBA" id="ARBA00023254"/>
    </source>
</evidence>
<dbReference type="GO" id="GO:0051321">
    <property type="term" value="P:meiotic cell cycle"/>
    <property type="evidence" value="ECO:0007669"/>
    <property type="project" value="UniProtKB-KW"/>
</dbReference>
<feature type="binding site" evidence="14">
    <location>
        <position position="371"/>
    </location>
    <ligand>
        <name>Zn(2+)</name>
        <dbReference type="ChEBI" id="CHEBI:29105"/>
        <label>1</label>
    </ligand>
</feature>
<dbReference type="SUPFAM" id="SSF57903">
    <property type="entry name" value="FYVE/PHD zinc finger"/>
    <property type="match status" value="1"/>
</dbReference>
<dbReference type="Gene3D" id="6.10.140.1740">
    <property type="match status" value="1"/>
</dbReference>
<keyword evidence="7 16" id="KW-0156">Chromatin regulator</keyword>
<dbReference type="EMBL" id="JAAMPI010000080">
    <property type="protein sequence ID" value="KAF4636148.1"/>
    <property type="molecule type" value="Genomic_DNA"/>
</dbReference>
<evidence type="ECO:0000256" key="5">
    <source>
        <dbReference type="ARBA" id="ARBA00022771"/>
    </source>
</evidence>
<evidence type="ECO:0000313" key="19">
    <source>
        <dbReference type="EMBL" id="KAF4636148.1"/>
    </source>
</evidence>
<dbReference type="GO" id="GO:0005634">
    <property type="term" value="C:nucleus"/>
    <property type="evidence" value="ECO:0007669"/>
    <property type="project" value="UniProtKB-SubCell"/>
</dbReference>
<keyword evidence="11" id="KW-0131">Cell cycle</keyword>
<keyword evidence="8" id="KW-0234">DNA repair</keyword>
<evidence type="ECO:0000256" key="15">
    <source>
        <dbReference type="PROSITE-ProRule" id="PRU00146"/>
    </source>
</evidence>
<feature type="binding site" evidence="14">
    <location>
        <position position="395"/>
    </location>
    <ligand>
        <name>Zn(2+)</name>
        <dbReference type="ChEBI" id="CHEBI:29105"/>
        <label>1</label>
    </ligand>
</feature>
<accession>A0A8H4W6J0</accession>
<feature type="binding site" evidence="14">
    <location>
        <position position="384"/>
    </location>
    <ligand>
        <name>Zn(2+)</name>
        <dbReference type="ChEBI" id="CHEBI:29105"/>
        <label>2</label>
    </ligand>
</feature>
<evidence type="ECO:0000256" key="4">
    <source>
        <dbReference type="ARBA" id="ARBA00022763"/>
    </source>
</evidence>
<evidence type="ECO:0000256" key="3">
    <source>
        <dbReference type="ARBA" id="ARBA00022723"/>
    </source>
</evidence>
<evidence type="ECO:0000256" key="6">
    <source>
        <dbReference type="ARBA" id="ARBA00022833"/>
    </source>
</evidence>
<comment type="function">
    <text evidence="12">Component of the NuA4 histone acetyltransferase complex which is involved in transcriptional activation of selected genes principally by acetylation of nucleosomal histone H4 and H2A. The NuA4 complex is also involved in DNA repair. Involved in cell cycle progression and meiosis.</text>
</comment>
<gene>
    <name evidence="19" type="ORF">G7Y89_g1948</name>
</gene>
<comment type="subcellular location">
    <subcellularLocation>
        <location evidence="1 16">Nucleus</location>
    </subcellularLocation>
</comment>
<feature type="compositionally biased region" description="Acidic residues" evidence="17">
    <location>
        <begin position="326"/>
        <end position="341"/>
    </location>
</feature>
<keyword evidence="9 16" id="KW-0539">Nucleus</keyword>
<dbReference type="InterPro" id="IPR028651">
    <property type="entry name" value="ING_fam"/>
</dbReference>
<dbReference type="PROSITE" id="PS50016">
    <property type="entry name" value="ZF_PHD_2"/>
    <property type="match status" value="1"/>
</dbReference>
<feature type="site" description="Histone H3K4me3 binding" evidence="13">
    <location>
        <position position="381"/>
    </location>
</feature>
<evidence type="ECO:0000256" key="14">
    <source>
        <dbReference type="PIRSR" id="PIRSR628651-51"/>
    </source>
</evidence>
<dbReference type="Pfam" id="PF12998">
    <property type="entry name" value="ING"/>
    <property type="match status" value="1"/>
</dbReference>
<dbReference type="GO" id="GO:0008270">
    <property type="term" value="F:zinc ion binding"/>
    <property type="evidence" value="ECO:0007669"/>
    <property type="project" value="UniProtKB-KW"/>
</dbReference>
<feature type="site" description="Histone H3K4me3 binding" evidence="13">
    <location>
        <position position="393"/>
    </location>
</feature>
<evidence type="ECO:0000256" key="9">
    <source>
        <dbReference type="ARBA" id="ARBA00023242"/>
    </source>
</evidence>
<dbReference type="SMART" id="SM00249">
    <property type="entry name" value="PHD"/>
    <property type="match status" value="1"/>
</dbReference>
<dbReference type="Gene3D" id="3.30.40.10">
    <property type="entry name" value="Zinc/RING finger domain, C3HC4 (zinc finger)"/>
    <property type="match status" value="1"/>
</dbReference>
<feature type="region of interest" description="Disordered" evidence="17">
    <location>
        <begin position="242"/>
        <end position="363"/>
    </location>
</feature>
<dbReference type="AlphaFoldDB" id="A0A8H4W6J0"/>
<evidence type="ECO:0000256" key="8">
    <source>
        <dbReference type="ARBA" id="ARBA00023204"/>
    </source>
</evidence>
<feature type="site" description="Histone H3K4me3 binding" evidence="13">
    <location>
        <position position="385"/>
    </location>
</feature>
<protein>
    <recommendedName>
        <fullName evidence="16">Chromatin modification-related protein</fullName>
    </recommendedName>
</protein>
<feature type="binding site" evidence="14">
    <location>
        <position position="373"/>
    </location>
    <ligand>
        <name>Zn(2+)</name>
        <dbReference type="ChEBI" id="CHEBI:29105"/>
        <label>1</label>
    </ligand>
</feature>
<feature type="binding site" evidence="14">
    <location>
        <position position="414"/>
    </location>
    <ligand>
        <name>Zn(2+)</name>
        <dbReference type="ChEBI" id="CHEBI:29105"/>
        <label>2</label>
    </ligand>
</feature>
<comment type="caution">
    <text evidence="19">The sequence shown here is derived from an EMBL/GenBank/DDBJ whole genome shotgun (WGS) entry which is preliminary data.</text>
</comment>
<organism evidence="19 20">
    <name type="scientific">Cudoniella acicularis</name>
    <dbReference type="NCBI Taxonomy" id="354080"/>
    <lineage>
        <taxon>Eukaryota</taxon>
        <taxon>Fungi</taxon>
        <taxon>Dikarya</taxon>
        <taxon>Ascomycota</taxon>
        <taxon>Pezizomycotina</taxon>
        <taxon>Leotiomycetes</taxon>
        <taxon>Helotiales</taxon>
        <taxon>Tricladiaceae</taxon>
        <taxon>Cudoniella</taxon>
    </lineage>
</organism>
<evidence type="ECO:0000256" key="12">
    <source>
        <dbReference type="ARBA" id="ARBA00037044"/>
    </source>
</evidence>
<dbReference type="SMART" id="SM01408">
    <property type="entry name" value="ING"/>
    <property type="match status" value="1"/>
</dbReference>
<evidence type="ECO:0000256" key="16">
    <source>
        <dbReference type="RuleBase" id="RU361213"/>
    </source>
</evidence>
<dbReference type="Proteomes" id="UP000566819">
    <property type="component" value="Unassembled WGS sequence"/>
</dbReference>
<sequence length="420" mass="45668">MPRDDLTIDFIGRKMPQIEHQDAAAVLDEWTNRVANLPAEIAFMQEEIAEKDRQMAECLSIINKHDGAIQKWIRMNGSHTPNPREEALGKIILENYEKAQILQEEKVALAQKTQQVIDKHTRNLDGHIKGLQDRGEFPNDPDIPSLLRPQAQEPVKAVRAEPSVAAMPLGQIPNSASVVHTRHPNQYPVKLPAHVQARQSIGPAAHNSAPATPAAPILLNRQARESSLGAVNKRQRLTGGIVLPPSGLARHSSMTPNTLRAGTPLGGRAGSAGPRAAQKSIVNKKVAPQGSRQNVAPRKGKPGKSGLSRLKRTGNKNSPSSTNDSELSDAESGSGDEDDEAATPPTGRNADGDEEMLDGEEEDATDDRKYCVCQSVSYGDMVACDNDSCPYEWFHWNCVGLKSEPIGVWICPVCTKNMKK</sequence>
<dbReference type="InterPro" id="IPR019786">
    <property type="entry name" value="Zinc_finger_PHD-type_CS"/>
</dbReference>
<feature type="binding site" evidence="14">
    <location>
        <position position="398"/>
    </location>
    <ligand>
        <name>Zn(2+)</name>
        <dbReference type="ChEBI" id="CHEBI:29105"/>
        <label>1</label>
    </ligand>
</feature>
<comment type="domain">
    <text evidence="16">The PHD-type zinc finger mediates the binding to H3K4me3.</text>
</comment>
<dbReference type="InterPro" id="IPR001965">
    <property type="entry name" value="Znf_PHD"/>
</dbReference>
<feature type="binding site" evidence="14">
    <location>
        <position position="389"/>
    </location>
    <ligand>
        <name>Zn(2+)</name>
        <dbReference type="ChEBI" id="CHEBI:29105"/>
        <label>2</label>
    </ligand>
</feature>
<feature type="site" description="Histone H3K4me3 binding" evidence="13">
    <location>
        <position position="370"/>
    </location>
</feature>
<feature type="domain" description="PHD-type" evidence="18">
    <location>
        <begin position="368"/>
        <end position="417"/>
    </location>
</feature>
<dbReference type="PROSITE" id="PS01359">
    <property type="entry name" value="ZF_PHD_1"/>
    <property type="match status" value="1"/>
</dbReference>
<evidence type="ECO:0000256" key="17">
    <source>
        <dbReference type="SAM" id="MobiDB-lite"/>
    </source>
</evidence>
<keyword evidence="20" id="KW-1185">Reference proteome</keyword>
<comment type="function">
    <text evidence="16">Component of an histone acetyltransferase complex.</text>
</comment>
<dbReference type="CDD" id="cd15505">
    <property type="entry name" value="PHD_ING"/>
    <property type="match status" value="1"/>
</dbReference>
<dbReference type="InterPro" id="IPR011011">
    <property type="entry name" value="Znf_FYVE_PHD"/>
</dbReference>
<evidence type="ECO:0000256" key="11">
    <source>
        <dbReference type="ARBA" id="ARBA00023306"/>
    </source>
</evidence>
<evidence type="ECO:0000256" key="2">
    <source>
        <dbReference type="ARBA" id="ARBA00010210"/>
    </source>
</evidence>
<dbReference type="InterPro" id="IPR024610">
    <property type="entry name" value="ING_N_histone-binding"/>
</dbReference>
<dbReference type="GO" id="GO:0006281">
    <property type="term" value="P:DNA repair"/>
    <property type="evidence" value="ECO:0007669"/>
    <property type="project" value="UniProtKB-KW"/>
</dbReference>
<proteinExistence type="inferred from homology"/>
<dbReference type="InterPro" id="IPR019787">
    <property type="entry name" value="Znf_PHD-finger"/>
</dbReference>
<comment type="subunit">
    <text evidence="16">Component of an histone acetyltransferase complex. Interacts with H3K4me3 and to a lesser extent with H3K4me2.</text>
</comment>
<comment type="similarity">
    <text evidence="2 16">Belongs to the ING family.</text>
</comment>
<keyword evidence="10" id="KW-0469">Meiosis</keyword>
<evidence type="ECO:0000259" key="18">
    <source>
        <dbReference type="PROSITE" id="PS50016"/>
    </source>
</evidence>
<evidence type="ECO:0000256" key="13">
    <source>
        <dbReference type="PIRSR" id="PIRSR628651-50"/>
    </source>
</evidence>
<dbReference type="GO" id="GO:0006355">
    <property type="term" value="P:regulation of DNA-templated transcription"/>
    <property type="evidence" value="ECO:0007669"/>
    <property type="project" value="TreeGrafter"/>
</dbReference>
<evidence type="ECO:0000313" key="20">
    <source>
        <dbReference type="Proteomes" id="UP000566819"/>
    </source>
</evidence>
<dbReference type="InterPro" id="IPR013083">
    <property type="entry name" value="Znf_RING/FYVE/PHD"/>
</dbReference>
<dbReference type="CDD" id="cd16858">
    <property type="entry name" value="ING_ING3_Yng2p"/>
    <property type="match status" value="1"/>
</dbReference>
<dbReference type="PANTHER" id="PTHR10333:SF100">
    <property type="entry name" value="CHROMATIN MODIFICATION-RELATED PROTEIN YNG2"/>
    <property type="match status" value="1"/>
</dbReference>
<dbReference type="GO" id="GO:0006325">
    <property type="term" value="P:chromatin organization"/>
    <property type="evidence" value="ECO:0007669"/>
    <property type="project" value="UniProtKB-KW"/>
</dbReference>
<keyword evidence="3 14" id="KW-0479">Metal-binding</keyword>
<keyword evidence="6 14" id="KW-0862">Zinc</keyword>
<evidence type="ECO:0000256" key="7">
    <source>
        <dbReference type="ARBA" id="ARBA00022853"/>
    </source>
</evidence>
<keyword evidence="5 15" id="KW-0863">Zinc-finger</keyword>
<keyword evidence="4" id="KW-0227">DNA damage</keyword>
<dbReference type="OrthoDB" id="2505961at2759"/>
<name>A0A8H4W6J0_9HELO</name>
<feature type="compositionally biased region" description="Acidic residues" evidence="17">
    <location>
        <begin position="352"/>
        <end position="363"/>
    </location>
</feature>
<feature type="binding site" evidence="14">
    <location>
        <position position="411"/>
    </location>
    <ligand>
        <name>Zn(2+)</name>
        <dbReference type="ChEBI" id="CHEBI:29105"/>
        <label>2</label>
    </ligand>
</feature>
<reference evidence="19 20" key="1">
    <citation type="submission" date="2020-03" db="EMBL/GenBank/DDBJ databases">
        <title>Draft Genome Sequence of Cudoniella acicularis.</title>
        <authorList>
            <person name="Buettner E."/>
            <person name="Kellner H."/>
        </authorList>
    </citation>
    <scope>NUCLEOTIDE SEQUENCE [LARGE SCALE GENOMIC DNA]</scope>
    <source>
        <strain evidence="19 20">DSM 108380</strain>
    </source>
</reference>